<dbReference type="EMBL" id="BQNL01000001">
    <property type="protein sequence ID" value="GKH13609.1"/>
    <property type="molecule type" value="Genomic_DNA"/>
</dbReference>
<accession>A0AA37JWT7</accession>
<dbReference type="Pfam" id="PF10626">
    <property type="entry name" value="TraO"/>
    <property type="match status" value="1"/>
</dbReference>
<dbReference type="RefSeq" id="WP_244074500.1">
    <property type="nucleotide sequence ID" value="NZ_BQNL01000001.1"/>
</dbReference>
<sequence length="193" mass="21313">MRYREIYLVIALLALFMGQAKAQRHLRGMKGVQLTAEMVDGFHSPGNRTDAGYAFSLAVFNYAGGGHKWMYGGEVMRRNCPYRNTGIPLVQYTGEAGYYRNLFSCPGKVVFLNIGLSGLLGYENVNGGERLLGDGAGLRKHEAFVYGGALTLEAEACLTDCLSLGLRLRERVLWGSAAGHFHTQYGILLKYIF</sequence>
<organism evidence="1 2">
    <name type="scientific">Bacteroides uniformis</name>
    <dbReference type="NCBI Taxonomy" id="820"/>
    <lineage>
        <taxon>Bacteria</taxon>
        <taxon>Pseudomonadati</taxon>
        <taxon>Bacteroidota</taxon>
        <taxon>Bacteroidia</taxon>
        <taxon>Bacteroidales</taxon>
        <taxon>Bacteroidaceae</taxon>
        <taxon>Bacteroides</taxon>
    </lineage>
</organism>
<proteinExistence type="predicted"/>
<protein>
    <submittedName>
        <fullName evidence="1">Conjugal transfer protein TraO</fullName>
    </submittedName>
</protein>
<dbReference type="Proteomes" id="UP001055048">
    <property type="component" value="Unassembled WGS sequence"/>
</dbReference>
<dbReference type="InterPro" id="IPR018899">
    <property type="entry name" value="Conjug_transposon_Tra0"/>
</dbReference>
<name>A0AA37JWT7_BACUN</name>
<evidence type="ECO:0000313" key="2">
    <source>
        <dbReference type="Proteomes" id="UP001055048"/>
    </source>
</evidence>
<dbReference type="AlphaFoldDB" id="A0AA37JWT7"/>
<gene>
    <name evidence="1" type="ORF">CE91St12_18190</name>
</gene>
<comment type="caution">
    <text evidence="1">The sequence shown here is derived from an EMBL/GenBank/DDBJ whole genome shotgun (WGS) entry which is preliminary data.</text>
</comment>
<reference evidence="1" key="1">
    <citation type="submission" date="2022-01" db="EMBL/GenBank/DDBJ databases">
        <title>Novel bile acid biosynthetic pathways are enriched in the microbiome of centenarians.</title>
        <authorList>
            <person name="Sato Y."/>
            <person name="Atarashi K."/>
            <person name="Plichta R.D."/>
            <person name="Arai Y."/>
            <person name="Sasajima S."/>
            <person name="Kearney M.S."/>
            <person name="Suda W."/>
            <person name="Takeshita K."/>
            <person name="Sasaki T."/>
            <person name="Okamoto S."/>
            <person name="Skelly N.A."/>
            <person name="Okamura Y."/>
            <person name="Vlamakis H."/>
            <person name="Li Y."/>
            <person name="Tanoue T."/>
            <person name="Takei H."/>
            <person name="Nittono H."/>
            <person name="Narushima S."/>
            <person name="Irie J."/>
            <person name="Itoh H."/>
            <person name="Moriya K."/>
            <person name="Sugiura Y."/>
            <person name="Suematsu M."/>
            <person name="Moritoki N."/>
            <person name="Shibata S."/>
            <person name="Littman R.D."/>
            <person name="Fischbach A.M."/>
            <person name="Uwamino Y."/>
            <person name="Inoue T."/>
            <person name="Honda A."/>
            <person name="Hattori M."/>
            <person name="Murai T."/>
            <person name="Xavier J.R."/>
            <person name="Hirose N."/>
            <person name="Honda K."/>
        </authorList>
    </citation>
    <scope>NUCLEOTIDE SEQUENCE</scope>
    <source>
        <strain evidence="1">CE91-St12</strain>
    </source>
</reference>
<evidence type="ECO:0000313" key="1">
    <source>
        <dbReference type="EMBL" id="GKH13609.1"/>
    </source>
</evidence>